<accession>A0AAE4FHH2</accession>
<protein>
    <submittedName>
        <fullName evidence="1">Uncharacterized protein</fullName>
    </submittedName>
</protein>
<sequence length="230" mass="26680">MTVKTLQVSEIQFETYRNMYRTCLITRGGKVWPDHNLTVLLDNYAEKYEGKILAGDESKVSDICTAYESKIDSKNQVKYALGYSVFLYYKSKREYLNNNHEKALSDISDAFYYFGVARGLNSSVQNINSSLSGPENIVNKNDDAELSNKKIKEEIIAFLRDNKEKHHWKTYKDAYKDIVKMLSDKASDSNFTFTPITLFNITYWGNPNRSDRDKDFLNKLAKIFSTPKYK</sequence>
<organism evidence="1 2">
    <name type="scientific">Morganella morganii</name>
    <name type="common">Proteus morganii</name>
    <dbReference type="NCBI Taxonomy" id="582"/>
    <lineage>
        <taxon>Bacteria</taxon>
        <taxon>Pseudomonadati</taxon>
        <taxon>Pseudomonadota</taxon>
        <taxon>Gammaproteobacteria</taxon>
        <taxon>Enterobacterales</taxon>
        <taxon>Morganellaceae</taxon>
        <taxon>Morganella</taxon>
    </lineage>
</organism>
<reference evidence="1" key="1">
    <citation type="submission" date="2023-02" db="EMBL/GenBank/DDBJ databases">
        <title>Detection, antimicrobial susceptibility and genomic characterization of NDM-producing species of Morganellaceae, Yersiniaceae, and Enterobacteriaceae other than Klebsiella.</title>
        <authorList>
            <person name="Camargo C.H."/>
            <person name="Sacchi C.T."/>
            <person name="Campos K.R."/>
        </authorList>
    </citation>
    <scope>NUCLEOTIDE SEQUENCE</scope>
    <source>
        <strain evidence="1">1189_21</strain>
    </source>
</reference>
<comment type="caution">
    <text evidence="1">The sequence shown here is derived from an EMBL/GenBank/DDBJ whole genome shotgun (WGS) entry which is preliminary data.</text>
</comment>
<evidence type="ECO:0000313" key="2">
    <source>
        <dbReference type="Proteomes" id="UP001182247"/>
    </source>
</evidence>
<dbReference type="RefSeq" id="WP_079549413.1">
    <property type="nucleotide sequence ID" value="NZ_CAXONK010000004.1"/>
</dbReference>
<dbReference type="AlphaFoldDB" id="A0AAE4FHH2"/>
<name>A0AAE4FHH2_MORMO</name>
<dbReference type="Proteomes" id="UP001182247">
    <property type="component" value="Unassembled WGS sequence"/>
</dbReference>
<evidence type="ECO:0000313" key="1">
    <source>
        <dbReference type="EMBL" id="MDS0900197.1"/>
    </source>
</evidence>
<dbReference type="EMBL" id="JAPKIY010000051">
    <property type="protein sequence ID" value="MDS0900197.1"/>
    <property type="molecule type" value="Genomic_DNA"/>
</dbReference>
<proteinExistence type="predicted"/>
<gene>
    <name evidence="1" type="ORF">OSC06_19800</name>
</gene>